<evidence type="ECO:0000313" key="7">
    <source>
        <dbReference type="Proteomes" id="UP000255024"/>
    </source>
</evidence>
<feature type="transmembrane region" description="Helical" evidence="4">
    <location>
        <begin position="90"/>
        <end position="110"/>
    </location>
</feature>
<dbReference type="PROSITE" id="PS01124">
    <property type="entry name" value="HTH_ARAC_FAMILY_2"/>
    <property type="match status" value="1"/>
</dbReference>
<sequence length="316" mass="35744">MKLIKTFDGSLRGHFNFESIVKSILAISLIQLVVICLGVNLNFIHLAIPLLYFFTRKTASHVEPSAGEFVLHFSVVILVILLPSLFPFKYIGSLIFAYVLTYLMLIYKEVKTIKPSSANQSILGFIGFFCNYMIACLIAKTIFFLVTYIYADFGVEYVFFQTGLSVLVLLFSLLSLVNINGANKTILNQVPAFMVNKADIQSYSYVVEDKERTIVDFFETSDEFLANSFSLEDLADAVGLSKQEVSTVINHQLNSSFYHMVAQYRILHAKELLQERNNLTIEAIVEECGFSSKSTFNKYFKLFVGKTPSVYRSQIA</sequence>
<feature type="transmembrane region" description="Helical" evidence="4">
    <location>
        <begin position="66"/>
        <end position="84"/>
    </location>
</feature>
<dbReference type="Pfam" id="PF12833">
    <property type="entry name" value="HTH_18"/>
    <property type="match status" value="1"/>
</dbReference>
<dbReference type="Gene3D" id="1.10.10.60">
    <property type="entry name" value="Homeodomain-like"/>
    <property type="match status" value="1"/>
</dbReference>
<evidence type="ECO:0000256" key="2">
    <source>
        <dbReference type="ARBA" id="ARBA00023125"/>
    </source>
</evidence>
<keyword evidence="1" id="KW-0805">Transcription regulation</keyword>
<keyword evidence="2" id="KW-0238">DNA-binding</keyword>
<feature type="transmembrane region" description="Helical" evidence="4">
    <location>
        <begin position="24"/>
        <end position="54"/>
    </location>
</feature>
<dbReference type="SUPFAM" id="SSF46689">
    <property type="entry name" value="Homeodomain-like"/>
    <property type="match status" value="1"/>
</dbReference>
<dbReference type="Proteomes" id="UP000255024">
    <property type="component" value="Unassembled WGS sequence"/>
</dbReference>
<accession>A0A378RJT4</accession>
<gene>
    <name evidence="6" type="ORF">NCTC11179_00057</name>
</gene>
<dbReference type="RefSeq" id="WP_115089670.1">
    <property type="nucleotide sequence ID" value="NZ_CP068107.1"/>
</dbReference>
<evidence type="ECO:0000259" key="5">
    <source>
        <dbReference type="PROSITE" id="PS01124"/>
    </source>
</evidence>
<dbReference type="InterPro" id="IPR009057">
    <property type="entry name" value="Homeodomain-like_sf"/>
</dbReference>
<protein>
    <submittedName>
        <fullName evidence="6">Transcriptional activator FtrA</fullName>
    </submittedName>
</protein>
<keyword evidence="4" id="KW-1133">Transmembrane helix</keyword>
<keyword evidence="7" id="KW-1185">Reference proteome</keyword>
<feature type="domain" description="HTH araC/xylS-type" evidence="5">
    <location>
        <begin position="212"/>
        <end position="314"/>
    </location>
</feature>
<dbReference type="SMART" id="SM00342">
    <property type="entry name" value="HTH_ARAC"/>
    <property type="match status" value="1"/>
</dbReference>
<dbReference type="GO" id="GO:0043565">
    <property type="term" value="F:sequence-specific DNA binding"/>
    <property type="evidence" value="ECO:0007669"/>
    <property type="project" value="InterPro"/>
</dbReference>
<evidence type="ECO:0000313" key="6">
    <source>
        <dbReference type="EMBL" id="STZ26541.1"/>
    </source>
</evidence>
<keyword evidence="3" id="KW-0804">Transcription</keyword>
<feature type="transmembrane region" description="Helical" evidence="4">
    <location>
        <begin position="157"/>
        <end position="179"/>
    </location>
</feature>
<evidence type="ECO:0000256" key="3">
    <source>
        <dbReference type="ARBA" id="ARBA00023163"/>
    </source>
</evidence>
<dbReference type="EMBL" id="UGQL01000001">
    <property type="protein sequence ID" value="STZ26541.1"/>
    <property type="molecule type" value="Genomic_DNA"/>
</dbReference>
<dbReference type="GO" id="GO:0003700">
    <property type="term" value="F:DNA-binding transcription factor activity"/>
    <property type="evidence" value="ECO:0007669"/>
    <property type="project" value="InterPro"/>
</dbReference>
<dbReference type="PANTHER" id="PTHR43280:SF2">
    <property type="entry name" value="HTH-TYPE TRANSCRIPTIONAL REGULATOR EXSA"/>
    <property type="match status" value="1"/>
</dbReference>
<evidence type="ECO:0000256" key="1">
    <source>
        <dbReference type="ARBA" id="ARBA00023015"/>
    </source>
</evidence>
<dbReference type="AlphaFoldDB" id="A0A378RJT4"/>
<proteinExistence type="predicted"/>
<name>A0A378RJT4_MYROD</name>
<dbReference type="InterPro" id="IPR018060">
    <property type="entry name" value="HTH_AraC"/>
</dbReference>
<dbReference type="PANTHER" id="PTHR43280">
    <property type="entry name" value="ARAC-FAMILY TRANSCRIPTIONAL REGULATOR"/>
    <property type="match status" value="1"/>
</dbReference>
<evidence type="ECO:0000256" key="4">
    <source>
        <dbReference type="SAM" id="Phobius"/>
    </source>
</evidence>
<keyword evidence="4" id="KW-0812">Transmembrane</keyword>
<organism evidence="6 7">
    <name type="scientific">Myroides odoratus</name>
    <name type="common">Flavobacterium odoratum</name>
    <dbReference type="NCBI Taxonomy" id="256"/>
    <lineage>
        <taxon>Bacteria</taxon>
        <taxon>Pseudomonadati</taxon>
        <taxon>Bacteroidota</taxon>
        <taxon>Flavobacteriia</taxon>
        <taxon>Flavobacteriales</taxon>
        <taxon>Flavobacteriaceae</taxon>
        <taxon>Myroides</taxon>
    </lineage>
</organism>
<reference evidence="6 7" key="1">
    <citation type="submission" date="2018-06" db="EMBL/GenBank/DDBJ databases">
        <authorList>
            <consortium name="Pathogen Informatics"/>
            <person name="Doyle S."/>
        </authorList>
    </citation>
    <scope>NUCLEOTIDE SEQUENCE [LARGE SCALE GENOMIC DNA]</scope>
    <source>
        <strain evidence="6 7">NCTC11179</strain>
    </source>
</reference>
<keyword evidence="4" id="KW-0472">Membrane</keyword>
<feature type="transmembrane region" description="Helical" evidence="4">
    <location>
        <begin position="122"/>
        <end position="151"/>
    </location>
</feature>